<keyword evidence="4" id="KW-1185">Reference proteome</keyword>
<evidence type="ECO:0000259" key="1">
    <source>
        <dbReference type="Pfam" id="PF00668"/>
    </source>
</evidence>
<dbReference type="GO" id="GO:0043041">
    <property type="term" value="P:amino acid activation for nonribosomal peptide biosynthetic process"/>
    <property type="evidence" value="ECO:0007669"/>
    <property type="project" value="TreeGrafter"/>
</dbReference>
<feature type="non-terminal residue" evidence="3">
    <location>
        <position position="200"/>
    </location>
</feature>
<dbReference type="Pfam" id="PF18563">
    <property type="entry name" value="TubC_N"/>
    <property type="match status" value="1"/>
</dbReference>
<dbReference type="Gene3D" id="1.10.10.1830">
    <property type="entry name" value="Non-ribosomal peptide synthase, adenylation domain"/>
    <property type="match status" value="1"/>
</dbReference>
<dbReference type="SUPFAM" id="SSF52777">
    <property type="entry name" value="CoA-dependent acyltransferases"/>
    <property type="match status" value="1"/>
</dbReference>
<gene>
    <name evidence="3" type="ORF">LX99_05107</name>
</gene>
<dbReference type="PANTHER" id="PTHR45527:SF1">
    <property type="entry name" value="FATTY ACID SYNTHASE"/>
    <property type="match status" value="1"/>
</dbReference>
<dbReference type="GO" id="GO:0005829">
    <property type="term" value="C:cytosol"/>
    <property type="evidence" value="ECO:0007669"/>
    <property type="project" value="TreeGrafter"/>
</dbReference>
<dbReference type="Gene3D" id="3.30.559.10">
    <property type="entry name" value="Chloramphenicol acetyltransferase-like domain"/>
    <property type="match status" value="1"/>
</dbReference>
<evidence type="ECO:0000313" key="3">
    <source>
        <dbReference type="EMBL" id="PWK64061.1"/>
    </source>
</evidence>
<sequence length="200" mass="22688">MSKNIFEFISRLSQMDIQITLESGKLMVSSETEMDDSILDEIREHKASLISYLGALSAEGGGYESIGHVADKSYYGLSSAQKRLFFLQEFASGSISYNMPMVNYLGRTVDRDRLSEALAGLIRRHESLRTSFERLDGVPYQYVHKEVFFELDEASVSMEESGEYIRSYIRSFDLGKAPLMRSLLLKVDGAGYLWVVDVHH</sequence>
<dbReference type="InterPro" id="IPR023213">
    <property type="entry name" value="CAT-like_dom_sf"/>
</dbReference>
<dbReference type="GO" id="GO:0031177">
    <property type="term" value="F:phosphopantetheine binding"/>
    <property type="evidence" value="ECO:0007669"/>
    <property type="project" value="TreeGrafter"/>
</dbReference>
<accession>A0A316GR55</accession>
<protein>
    <submittedName>
        <fullName evidence="3">Iturin family lipopeptide synthetase A/iturin family lipopeptide synthetase B</fullName>
    </submittedName>
</protein>
<dbReference type="EMBL" id="QGHA01000031">
    <property type="protein sequence ID" value="PWK64061.1"/>
    <property type="molecule type" value="Genomic_DNA"/>
</dbReference>
<evidence type="ECO:0000259" key="2">
    <source>
        <dbReference type="Pfam" id="PF18563"/>
    </source>
</evidence>
<dbReference type="GO" id="GO:0003824">
    <property type="term" value="F:catalytic activity"/>
    <property type="evidence" value="ECO:0007669"/>
    <property type="project" value="InterPro"/>
</dbReference>
<feature type="domain" description="TubC N-terminal docking" evidence="2">
    <location>
        <begin position="5"/>
        <end position="53"/>
    </location>
</feature>
<dbReference type="InterPro" id="IPR044894">
    <property type="entry name" value="TubC_N_sf"/>
</dbReference>
<proteinExistence type="predicted"/>
<comment type="caution">
    <text evidence="3">The sequence shown here is derived from an EMBL/GenBank/DDBJ whole genome shotgun (WGS) entry which is preliminary data.</text>
</comment>
<evidence type="ECO:0000313" key="4">
    <source>
        <dbReference type="Proteomes" id="UP000245678"/>
    </source>
</evidence>
<dbReference type="GO" id="GO:0044550">
    <property type="term" value="P:secondary metabolite biosynthetic process"/>
    <property type="evidence" value="ECO:0007669"/>
    <property type="project" value="TreeGrafter"/>
</dbReference>
<dbReference type="PANTHER" id="PTHR45527">
    <property type="entry name" value="NONRIBOSOMAL PEPTIDE SYNTHETASE"/>
    <property type="match status" value="1"/>
</dbReference>
<dbReference type="InterPro" id="IPR041464">
    <property type="entry name" value="TubC_N"/>
</dbReference>
<name>A0A316GR55_9SPHI</name>
<reference evidence="3 4" key="1">
    <citation type="submission" date="2018-05" db="EMBL/GenBank/DDBJ databases">
        <title>Genomic Encyclopedia of Archaeal and Bacterial Type Strains, Phase II (KMG-II): from individual species to whole genera.</title>
        <authorList>
            <person name="Goeker M."/>
        </authorList>
    </citation>
    <scope>NUCLEOTIDE SEQUENCE [LARGE SCALE GENOMIC DNA]</scope>
    <source>
        <strain evidence="3 4">DSM 19975</strain>
    </source>
</reference>
<dbReference type="Proteomes" id="UP000245678">
    <property type="component" value="Unassembled WGS sequence"/>
</dbReference>
<dbReference type="InterPro" id="IPR001242">
    <property type="entry name" value="Condensation_dom"/>
</dbReference>
<dbReference type="Pfam" id="PF00668">
    <property type="entry name" value="Condensation"/>
    <property type="match status" value="1"/>
</dbReference>
<dbReference type="AlphaFoldDB" id="A0A316GR55"/>
<dbReference type="RefSeq" id="WP_146203233.1">
    <property type="nucleotide sequence ID" value="NZ_QGHA01000031.1"/>
</dbReference>
<organism evidence="3 4">
    <name type="scientific">Mucilaginibacter oryzae</name>
    <dbReference type="NCBI Taxonomy" id="468058"/>
    <lineage>
        <taxon>Bacteria</taxon>
        <taxon>Pseudomonadati</taxon>
        <taxon>Bacteroidota</taxon>
        <taxon>Sphingobacteriia</taxon>
        <taxon>Sphingobacteriales</taxon>
        <taxon>Sphingobacteriaceae</taxon>
        <taxon>Mucilaginibacter</taxon>
    </lineage>
</organism>
<feature type="domain" description="Condensation" evidence="1">
    <location>
        <begin position="74"/>
        <end position="200"/>
    </location>
</feature>